<evidence type="ECO:0000256" key="1">
    <source>
        <dbReference type="ARBA" id="ARBA00022649"/>
    </source>
</evidence>
<comment type="function">
    <text evidence="6">Toxic component of a toxin-antitoxin (TA) system. An RNase.</text>
</comment>
<dbReference type="InterPro" id="IPR029060">
    <property type="entry name" value="PIN-like_dom_sf"/>
</dbReference>
<comment type="similarity">
    <text evidence="6">Belongs to the PINc/VapC protein family.</text>
</comment>
<dbReference type="CDD" id="cd18756">
    <property type="entry name" value="PIN_MtVapC15-VapC11-like"/>
    <property type="match status" value="1"/>
</dbReference>
<comment type="cofactor">
    <cofactor evidence="6">
        <name>Mg(2+)</name>
        <dbReference type="ChEBI" id="CHEBI:18420"/>
    </cofactor>
</comment>
<dbReference type="InterPro" id="IPR002716">
    <property type="entry name" value="PIN_dom"/>
</dbReference>
<dbReference type="Gene3D" id="3.40.50.1010">
    <property type="entry name" value="5'-nuclease"/>
    <property type="match status" value="1"/>
</dbReference>
<dbReference type="Pfam" id="PF01850">
    <property type="entry name" value="PIN"/>
    <property type="match status" value="1"/>
</dbReference>
<evidence type="ECO:0000256" key="6">
    <source>
        <dbReference type="HAMAP-Rule" id="MF_00265"/>
    </source>
</evidence>
<protein>
    <recommendedName>
        <fullName evidence="6">Ribonuclease VapC</fullName>
        <shortName evidence="6">RNase VapC</shortName>
        <ecNumber evidence="6">3.1.-.-</ecNumber>
    </recommendedName>
    <alternativeName>
        <fullName evidence="6">Toxin VapC</fullName>
    </alternativeName>
</protein>
<evidence type="ECO:0000256" key="3">
    <source>
        <dbReference type="ARBA" id="ARBA00022723"/>
    </source>
</evidence>
<dbReference type="InterPro" id="IPR022907">
    <property type="entry name" value="VapC_family"/>
</dbReference>
<evidence type="ECO:0000256" key="5">
    <source>
        <dbReference type="ARBA" id="ARBA00022842"/>
    </source>
</evidence>
<dbReference type="InterPro" id="IPR051749">
    <property type="entry name" value="PINc/VapC_TA_RNase"/>
</dbReference>
<sequence length="132" mass="14739">MILVDTSVWIEYLRNGDQPTVARLEALINANEDLRITEPIVMELLAGADTPLRDSRISQLVNGLPLLPLNPALDYRAAAQLYVLSRKNGHPIRSLNDCLIAAVVVRSGAHLLHRDRDFEFLAEITPLSFLQD</sequence>
<evidence type="ECO:0000313" key="8">
    <source>
        <dbReference type="EMBL" id="QNN62014.1"/>
    </source>
</evidence>
<dbReference type="RefSeq" id="WP_187554485.1">
    <property type="nucleotide sequence ID" value="NZ_CP060716.1"/>
</dbReference>
<dbReference type="HAMAP" id="MF_00265">
    <property type="entry name" value="VapC_Nob1"/>
    <property type="match status" value="1"/>
</dbReference>
<keyword evidence="6" id="KW-0800">Toxin</keyword>
<dbReference type="KEGG" id="ldn:H9L06_06730"/>
<gene>
    <name evidence="6" type="primary">vapC</name>
    <name evidence="8" type="ORF">H9L06_06730</name>
</gene>
<evidence type="ECO:0000259" key="7">
    <source>
        <dbReference type="Pfam" id="PF01850"/>
    </source>
</evidence>
<keyword evidence="5 6" id="KW-0460">Magnesium</keyword>
<dbReference type="GO" id="GO:0090729">
    <property type="term" value="F:toxin activity"/>
    <property type="evidence" value="ECO:0007669"/>
    <property type="project" value="UniProtKB-KW"/>
</dbReference>
<keyword evidence="3 6" id="KW-0479">Metal-binding</keyword>
<dbReference type="PANTHER" id="PTHR42740:SF1">
    <property type="entry name" value="RIBONUCLEASE VAPC3"/>
    <property type="match status" value="1"/>
</dbReference>
<dbReference type="SUPFAM" id="SSF88723">
    <property type="entry name" value="PIN domain-like"/>
    <property type="match status" value="1"/>
</dbReference>
<dbReference type="GO" id="GO:0004540">
    <property type="term" value="F:RNA nuclease activity"/>
    <property type="evidence" value="ECO:0007669"/>
    <property type="project" value="InterPro"/>
</dbReference>
<dbReference type="EC" id="3.1.-.-" evidence="6"/>
<feature type="binding site" evidence="6">
    <location>
        <position position="97"/>
    </location>
    <ligand>
        <name>Mg(2+)</name>
        <dbReference type="ChEBI" id="CHEBI:18420"/>
    </ligand>
</feature>
<dbReference type="AlphaFoldDB" id="A0A7G9S2D9"/>
<feature type="binding site" evidence="6">
    <location>
        <position position="5"/>
    </location>
    <ligand>
        <name>Mg(2+)</name>
        <dbReference type="ChEBI" id="CHEBI:18420"/>
    </ligand>
</feature>
<organism evidence="8 9">
    <name type="scientific">Leucobacter denitrificans</name>
    <dbReference type="NCBI Taxonomy" id="683042"/>
    <lineage>
        <taxon>Bacteria</taxon>
        <taxon>Bacillati</taxon>
        <taxon>Actinomycetota</taxon>
        <taxon>Actinomycetes</taxon>
        <taxon>Micrococcales</taxon>
        <taxon>Microbacteriaceae</taxon>
        <taxon>Leucobacter</taxon>
    </lineage>
</organism>
<evidence type="ECO:0000256" key="2">
    <source>
        <dbReference type="ARBA" id="ARBA00022722"/>
    </source>
</evidence>
<keyword evidence="2 6" id="KW-0540">Nuclease</keyword>
<proteinExistence type="inferred from homology"/>
<evidence type="ECO:0000313" key="9">
    <source>
        <dbReference type="Proteomes" id="UP000515934"/>
    </source>
</evidence>
<name>A0A7G9S2D9_9MICO</name>
<evidence type="ECO:0000256" key="4">
    <source>
        <dbReference type="ARBA" id="ARBA00022801"/>
    </source>
</evidence>
<dbReference type="GO" id="GO:0016787">
    <property type="term" value="F:hydrolase activity"/>
    <property type="evidence" value="ECO:0007669"/>
    <property type="project" value="UniProtKB-KW"/>
</dbReference>
<dbReference type="Proteomes" id="UP000515934">
    <property type="component" value="Chromosome"/>
</dbReference>
<dbReference type="PANTHER" id="PTHR42740">
    <property type="entry name" value="RIBONUCLEASE VAPC3"/>
    <property type="match status" value="1"/>
</dbReference>
<reference evidence="8 9" key="1">
    <citation type="submission" date="2020-08" db="EMBL/GenBank/DDBJ databases">
        <title>Genome sequence of Leucobacter denitrificans KACC 14055T.</title>
        <authorList>
            <person name="Hyun D.-W."/>
            <person name="Bae J.-W."/>
        </authorList>
    </citation>
    <scope>NUCLEOTIDE SEQUENCE [LARGE SCALE GENOMIC DNA]</scope>
    <source>
        <strain evidence="8 9">KACC 14055</strain>
    </source>
</reference>
<accession>A0A7G9S2D9</accession>
<feature type="domain" description="PIN" evidence="7">
    <location>
        <begin position="2"/>
        <end position="119"/>
    </location>
</feature>
<dbReference type="EMBL" id="CP060716">
    <property type="protein sequence ID" value="QNN62014.1"/>
    <property type="molecule type" value="Genomic_DNA"/>
</dbReference>
<keyword evidence="9" id="KW-1185">Reference proteome</keyword>
<keyword evidence="4 6" id="KW-0378">Hydrolase</keyword>
<keyword evidence="1 6" id="KW-1277">Toxin-antitoxin system</keyword>
<dbReference type="GO" id="GO:0000287">
    <property type="term" value="F:magnesium ion binding"/>
    <property type="evidence" value="ECO:0007669"/>
    <property type="project" value="UniProtKB-UniRule"/>
</dbReference>